<dbReference type="AlphaFoldDB" id="A0A1D2VDW5"/>
<dbReference type="InterPro" id="IPR037850">
    <property type="entry name" value="RBBP5/Swd1"/>
</dbReference>
<keyword evidence="7" id="KW-1185">Reference proteome</keyword>
<dbReference type="GO" id="GO:0048188">
    <property type="term" value="C:Set1C/COMPASS complex"/>
    <property type="evidence" value="ECO:0007669"/>
    <property type="project" value="InterPro"/>
</dbReference>
<feature type="repeat" description="WD" evidence="5">
    <location>
        <begin position="63"/>
        <end position="104"/>
    </location>
</feature>
<gene>
    <name evidence="6" type="ORF">ASCRUDRAFT_36665</name>
</gene>
<dbReference type="Gene3D" id="2.130.10.10">
    <property type="entry name" value="YVTN repeat-like/Quinoprotein amine dehydrogenase"/>
    <property type="match status" value="2"/>
</dbReference>
<keyword evidence="2 5" id="KW-0853">WD repeat</keyword>
<dbReference type="InterPro" id="IPR015943">
    <property type="entry name" value="WD40/YVTN_repeat-like_dom_sf"/>
</dbReference>
<evidence type="ECO:0000256" key="4">
    <source>
        <dbReference type="ARBA" id="ARBA00023242"/>
    </source>
</evidence>
<dbReference type="SUPFAM" id="SSF50978">
    <property type="entry name" value="WD40 repeat-like"/>
    <property type="match status" value="1"/>
</dbReference>
<dbReference type="PANTHER" id="PTHR44040">
    <property type="entry name" value="RETINOBLASTOMA-BINDING PROTEIN 5"/>
    <property type="match status" value="1"/>
</dbReference>
<dbReference type="GeneID" id="30964341"/>
<dbReference type="FunCoup" id="A0A1D2VDW5">
    <property type="interactions" value="943"/>
</dbReference>
<keyword evidence="4" id="KW-0539">Nucleus</keyword>
<dbReference type="Proteomes" id="UP000095038">
    <property type="component" value="Unassembled WGS sequence"/>
</dbReference>
<evidence type="ECO:0000313" key="7">
    <source>
        <dbReference type="Proteomes" id="UP000095038"/>
    </source>
</evidence>
<dbReference type="Pfam" id="PF00400">
    <property type="entry name" value="WD40"/>
    <property type="match status" value="2"/>
</dbReference>
<reference evidence="7" key="1">
    <citation type="submission" date="2016-05" db="EMBL/GenBank/DDBJ databases">
        <title>Comparative genomics of biotechnologically important yeasts.</title>
        <authorList>
            <consortium name="DOE Joint Genome Institute"/>
            <person name="Riley R."/>
            <person name="Haridas S."/>
            <person name="Wolfe K.H."/>
            <person name="Lopes M.R."/>
            <person name="Hittinger C.T."/>
            <person name="Goker M."/>
            <person name="Salamov A."/>
            <person name="Wisecaver J."/>
            <person name="Long T.M."/>
            <person name="Aerts A.L."/>
            <person name="Barry K."/>
            <person name="Choi C."/>
            <person name="Clum A."/>
            <person name="Coughlan A.Y."/>
            <person name="Deshpande S."/>
            <person name="Douglass A.P."/>
            <person name="Hanson S.J."/>
            <person name="Klenk H.-P."/>
            <person name="Labutti K."/>
            <person name="Lapidus A."/>
            <person name="Lindquist E."/>
            <person name="Lipzen A."/>
            <person name="Meier-Kolthoff J.P."/>
            <person name="Ohm R.A."/>
            <person name="Otillar R.P."/>
            <person name="Pangilinan J."/>
            <person name="Peng Y."/>
            <person name="Rokas A."/>
            <person name="Rosa C.A."/>
            <person name="Scheuner C."/>
            <person name="Sibirny A.A."/>
            <person name="Slot J.C."/>
            <person name="Stielow J.B."/>
            <person name="Sun H."/>
            <person name="Kurtzman C.P."/>
            <person name="Blackwell M."/>
            <person name="Grigoriev I.V."/>
            <person name="Jeffries T.W."/>
        </authorList>
    </citation>
    <scope>NUCLEOTIDE SEQUENCE [LARGE SCALE GENOMIC DNA]</scope>
    <source>
        <strain evidence="7">DSM 1968</strain>
    </source>
</reference>
<dbReference type="InterPro" id="IPR001680">
    <property type="entry name" value="WD40_rpt"/>
</dbReference>
<evidence type="ECO:0000256" key="2">
    <source>
        <dbReference type="ARBA" id="ARBA00022574"/>
    </source>
</evidence>
<dbReference type="OrthoDB" id="196858at2759"/>
<dbReference type="EMBL" id="KV454484">
    <property type="protein sequence ID" value="ODV59884.1"/>
    <property type="molecule type" value="Genomic_DNA"/>
</dbReference>
<dbReference type="PANTHER" id="PTHR44040:SF1">
    <property type="entry name" value="RETINOBLASTOMA-BINDING PROTEIN 5"/>
    <property type="match status" value="1"/>
</dbReference>
<dbReference type="InParanoid" id="A0A1D2VDW5"/>
<name>A0A1D2VDW5_9ASCO</name>
<keyword evidence="3" id="KW-0677">Repeat</keyword>
<dbReference type="InterPro" id="IPR036322">
    <property type="entry name" value="WD40_repeat_dom_sf"/>
</dbReference>
<evidence type="ECO:0000313" key="6">
    <source>
        <dbReference type="EMBL" id="ODV59884.1"/>
    </source>
</evidence>
<dbReference type="InterPro" id="IPR019775">
    <property type="entry name" value="WD40_repeat_CS"/>
</dbReference>
<dbReference type="SMART" id="SM00320">
    <property type="entry name" value="WD40"/>
    <property type="match status" value="5"/>
</dbReference>
<protein>
    <submittedName>
        <fullName evidence="6">WD40 repeat-like protein</fullName>
    </submittedName>
</protein>
<proteinExistence type="predicted"/>
<dbReference type="STRING" id="1344418.A0A1D2VDW5"/>
<dbReference type="PROSITE" id="PS00678">
    <property type="entry name" value="WD_REPEATS_1"/>
    <property type="match status" value="1"/>
</dbReference>
<evidence type="ECO:0000256" key="3">
    <source>
        <dbReference type="ARBA" id="ARBA00022737"/>
    </source>
</evidence>
<evidence type="ECO:0000256" key="1">
    <source>
        <dbReference type="ARBA" id="ARBA00004123"/>
    </source>
</evidence>
<organism evidence="6 7">
    <name type="scientific">Ascoidea rubescens DSM 1968</name>
    <dbReference type="NCBI Taxonomy" id="1344418"/>
    <lineage>
        <taxon>Eukaryota</taxon>
        <taxon>Fungi</taxon>
        <taxon>Dikarya</taxon>
        <taxon>Ascomycota</taxon>
        <taxon>Saccharomycotina</taxon>
        <taxon>Saccharomycetes</taxon>
        <taxon>Ascoideaceae</taxon>
        <taxon>Ascoidea</taxon>
    </lineage>
</organism>
<evidence type="ECO:0000256" key="5">
    <source>
        <dbReference type="PROSITE-ProRule" id="PRU00221"/>
    </source>
</evidence>
<accession>A0A1D2VDW5</accession>
<sequence length="459" mass="52885">MNLSLLDPFAVAKEYPESLTDTIEFGFSIYIRFNYNGDYLASGLNDGNILIFDLQTLSPLTILRKHTKQIQSLTWSFSNRYLLSSAKDNNVILWDLKFSKVLRIIIFESLVWNSQFLSNNPYIIIASSTENDCRYIDCSDEFDYKYIDLQNNPLFNVNDSHLPPKSNNLASPAKYYTLSTAFAYDGNYIFNGTTNGWLNIEINIVYSQKITNNNIKSIVISSNNSKMFINSTDRIIRQFTLPNLSDFKSLISNNNFQFEVDHKYQDVVNKLQWNAISINYNGDYLVASTYGSNHEIYMWETSMGSLIKILEGPKEELLDVDWNFKKNKVSATGVDSGTIYIWSIIINQKWSSLAPDFIEIDENIDYIERENEFDILPDEEINLKRQNDENEFIDVISKDNDTNITLNHNNSSNSNNNSSNNNNNKVISIQNSSSSFDNFFIIPVDLDQKIELPVYDDDD</sequence>
<dbReference type="PROSITE" id="PS50082">
    <property type="entry name" value="WD_REPEATS_2"/>
    <property type="match status" value="1"/>
</dbReference>
<dbReference type="RefSeq" id="XP_020046191.1">
    <property type="nucleotide sequence ID" value="XM_020190705.1"/>
</dbReference>
<dbReference type="PROSITE" id="PS50294">
    <property type="entry name" value="WD_REPEATS_REGION"/>
    <property type="match status" value="1"/>
</dbReference>
<comment type="subcellular location">
    <subcellularLocation>
        <location evidence="1">Nucleus</location>
    </subcellularLocation>
</comment>